<evidence type="ECO:0000313" key="2">
    <source>
        <dbReference type="Proteomes" id="UP000669179"/>
    </source>
</evidence>
<sequence>MSRNSADYYRQMAEAAEQEASEFREALPKAKRDPRIHREVIEQAPGWIRDLDAEAKRWREKEKKARRWGR</sequence>
<organism evidence="1 2">
    <name type="scientific">Actinomadura barringtoniae</name>
    <dbReference type="NCBI Taxonomy" id="1427535"/>
    <lineage>
        <taxon>Bacteria</taxon>
        <taxon>Bacillati</taxon>
        <taxon>Actinomycetota</taxon>
        <taxon>Actinomycetes</taxon>
        <taxon>Streptosporangiales</taxon>
        <taxon>Thermomonosporaceae</taxon>
        <taxon>Actinomadura</taxon>
    </lineage>
</organism>
<dbReference type="RefSeq" id="WP_208261653.1">
    <property type="nucleotide sequence ID" value="NZ_JAGEOJ010000021.1"/>
</dbReference>
<comment type="caution">
    <text evidence="1">The sequence shown here is derived from an EMBL/GenBank/DDBJ whole genome shotgun (WGS) entry which is preliminary data.</text>
</comment>
<dbReference type="Proteomes" id="UP000669179">
    <property type="component" value="Unassembled WGS sequence"/>
</dbReference>
<reference evidence="1" key="1">
    <citation type="submission" date="2021-03" db="EMBL/GenBank/DDBJ databases">
        <authorList>
            <person name="Kanchanasin P."/>
            <person name="Saeng-In P."/>
            <person name="Phongsopitanun W."/>
            <person name="Yuki M."/>
            <person name="Kudo T."/>
            <person name="Ohkuma M."/>
            <person name="Tanasupawat S."/>
        </authorList>
    </citation>
    <scope>NUCLEOTIDE SEQUENCE</scope>
    <source>
        <strain evidence="1">GKU 128</strain>
    </source>
</reference>
<proteinExistence type="predicted"/>
<protein>
    <submittedName>
        <fullName evidence="1">Uncharacterized protein</fullName>
    </submittedName>
</protein>
<gene>
    <name evidence="1" type="ORF">J4573_41625</name>
</gene>
<name>A0A939PP55_9ACTN</name>
<dbReference type="AlphaFoldDB" id="A0A939PP55"/>
<accession>A0A939PP55</accession>
<keyword evidence="2" id="KW-1185">Reference proteome</keyword>
<dbReference type="EMBL" id="JAGEOJ010000021">
    <property type="protein sequence ID" value="MBO2453648.1"/>
    <property type="molecule type" value="Genomic_DNA"/>
</dbReference>
<evidence type="ECO:0000313" key="1">
    <source>
        <dbReference type="EMBL" id="MBO2453648.1"/>
    </source>
</evidence>